<dbReference type="SUPFAM" id="SSF51120">
    <property type="entry name" value="beta-Roll"/>
    <property type="match status" value="1"/>
</dbReference>
<dbReference type="KEGG" id="pars:DRW48_10840"/>
<dbReference type="Gene3D" id="2.150.10.10">
    <property type="entry name" value="Serralysin-like metalloprotease, C-terminal"/>
    <property type="match status" value="2"/>
</dbReference>
<evidence type="ECO:0000313" key="7">
    <source>
        <dbReference type="Proteomes" id="UP000252023"/>
    </source>
</evidence>
<dbReference type="PROSITE" id="PS00330">
    <property type="entry name" value="HEMOLYSIN_CALCIUM"/>
    <property type="match status" value="2"/>
</dbReference>
<organism evidence="6 7">
    <name type="scientific">Paracoccus suum</name>
    <dbReference type="NCBI Taxonomy" id="2259340"/>
    <lineage>
        <taxon>Bacteria</taxon>
        <taxon>Pseudomonadati</taxon>
        <taxon>Pseudomonadota</taxon>
        <taxon>Alphaproteobacteria</taxon>
        <taxon>Rhodobacterales</taxon>
        <taxon>Paracoccaceae</taxon>
        <taxon>Paracoccus</taxon>
    </lineage>
</organism>
<feature type="domain" description="Peptidase M10 serralysin C-terminal" evidence="5">
    <location>
        <begin position="81"/>
        <end position="144"/>
    </location>
</feature>
<dbReference type="PANTHER" id="PTHR38340:SF1">
    <property type="entry name" value="S-LAYER PROTEIN"/>
    <property type="match status" value="1"/>
</dbReference>
<sequence length="188" mass="19921">MANAFRIAAMSNEGSVEIGTPGDDLIWGSTQDDLLRGYNGDDYIFGDNGNDVLTGGSGNDFLDGWNGADLLRGGNGNDVLLGWEGRDTLFGGQGNDQLAGENGDDMLYGNAGRDTFWFDDACETTDADKVMDFQDGKDLIGVSYGADVDAILNSAVTTEDGLMLTLDGDSTVLLWHFNGALSSADFTM</sequence>
<keyword evidence="3" id="KW-0964">Secreted</keyword>
<dbReference type="Proteomes" id="UP000252023">
    <property type="component" value="Chromosome"/>
</dbReference>
<dbReference type="PRINTS" id="PR00313">
    <property type="entry name" value="CABNDNGRPT"/>
</dbReference>
<gene>
    <name evidence="6" type="ORF">DRW48_10840</name>
</gene>
<name>A0A344PL72_9RHOB</name>
<comment type="cofactor">
    <cofactor evidence="1">
        <name>Ca(2+)</name>
        <dbReference type="ChEBI" id="CHEBI:29108"/>
    </cofactor>
</comment>
<reference evidence="7" key="1">
    <citation type="submission" date="2018-07" db="EMBL/GenBank/DDBJ databases">
        <title>Genome sequencing of Paracoccus sp. SC2-6.</title>
        <authorList>
            <person name="Heo J."/>
            <person name="Kim S.-J."/>
            <person name="Kwon S.-W."/>
        </authorList>
    </citation>
    <scope>NUCLEOTIDE SEQUENCE [LARGE SCALE GENOMIC DNA]</scope>
    <source>
        <strain evidence="7">SC2-6</strain>
    </source>
</reference>
<dbReference type="InterPro" id="IPR050557">
    <property type="entry name" value="RTX_toxin/Mannuronan_C5-epim"/>
</dbReference>
<dbReference type="PANTHER" id="PTHR38340">
    <property type="entry name" value="S-LAYER PROTEIN"/>
    <property type="match status" value="1"/>
</dbReference>
<comment type="subcellular location">
    <subcellularLocation>
        <location evidence="2">Secreted</location>
    </subcellularLocation>
</comment>
<evidence type="ECO:0000256" key="4">
    <source>
        <dbReference type="ARBA" id="ARBA00022737"/>
    </source>
</evidence>
<evidence type="ECO:0000256" key="1">
    <source>
        <dbReference type="ARBA" id="ARBA00001913"/>
    </source>
</evidence>
<evidence type="ECO:0000259" key="5">
    <source>
        <dbReference type="Pfam" id="PF08548"/>
    </source>
</evidence>
<dbReference type="Pfam" id="PF08548">
    <property type="entry name" value="Peptidase_M10_C"/>
    <property type="match status" value="1"/>
</dbReference>
<dbReference type="InterPro" id="IPR018511">
    <property type="entry name" value="Hemolysin-typ_Ca-bd_CS"/>
</dbReference>
<dbReference type="Pfam" id="PF00353">
    <property type="entry name" value="HemolysinCabind"/>
    <property type="match status" value="2"/>
</dbReference>
<dbReference type="AlphaFoldDB" id="A0A344PL72"/>
<dbReference type="EMBL" id="CP030918">
    <property type="protein sequence ID" value="AXC50127.1"/>
    <property type="molecule type" value="Genomic_DNA"/>
</dbReference>
<evidence type="ECO:0000256" key="2">
    <source>
        <dbReference type="ARBA" id="ARBA00004613"/>
    </source>
</evidence>
<dbReference type="InterPro" id="IPR001343">
    <property type="entry name" value="Hemolysn_Ca-bd"/>
</dbReference>
<proteinExistence type="predicted"/>
<dbReference type="OrthoDB" id="7801966at2"/>
<dbReference type="InterPro" id="IPR013858">
    <property type="entry name" value="Peptidase_M10B_C"/>
</dbReference>
<dbReference type="GO" id="GO:0005509">
    <property type="term" value="F:calcium ion binding"/>
    <property type="evidence" value="ECO:0007669"/>
    <property type="project" value="InterPro"/>
</dbReference>
<keyword evidence="4" id="KW-0677">Repeat</keyword>
<evidence type="ECO:0000256" key="3">
    <source>
        <dbReference type="ARBA" id="ARBA00022525"/>
    </source>
</evidence>
<keyword evidence="7" id="KW-1185">Reference proteome</keyword>
<accession>A0A344PL72</accession>
<dbReference type="InterPro" id="IPR011049">
    <property type="entry name" value="Serralysin-like_metalloprot_C"/>
</dbReference>
<protein>
    <submittedName>
        <fullName evidence="6">Calcium-binding protein</fullName>
    </submittedName>
</protein>
<dbReference type="RefSeq" id="WP_114076446.1">
    <property type="nucleotide sequence ID" value="NZ_CP030918.1"/>
</dbReference>
<evidence type="ECO:0000313" key="6">
    <source>
        <dbReference type="EMBL" id="AXC50127.1"/>
    </source>
</evidence>
<dbReference type="GO" id="GO:0005615">
    <property type="term" value="C:extracellular space"/>
    <property type="evidence" value="ECO:0007669"/>
    <property type="project" value="InterPro"/>
</dbReference>